<organism evidence="1 2">
    <name type="scientific">Linum trigynum</name>
    <dbReference type="NCBI Taxonomy" id="586398"/>
    <lineage>
        <taxon>Eukaryota</taxon>
        <taxon>Viridiplantae</taxon>
        <taxon>Streptophyta</taxon>
        <taxon>Embryophyta</taxon>
        <taxon>Tracheophyta</taxon>
        <taxon>Spermatophyta</taxon>
        <taxon>Magnoliopsida</taxon>
        <taxon>eudicotyledons</taxon>
        <taxon>Gunneridae</taxon>
        <taxon>Pentapetalae</taxon>
        <taxon>rosids</taxon>
        <taxon>fabids</taxon>
        <taxon>Malpighiales</taxon>
        <taxon>Linaceae</taxon>
        <taxon>Linum</taxon>
    </lineage>
</organism>
<name>A0AAV2D398_9ROSI</name>
<reference evidence="1 2" key="1">
    <citation type="submission" date="2024-04" db="EMBL/GenBank/DDBJ databases">
        <authorList>
            <person name="Fracassetti M."/>
        </authorList>
    </citation>
    <scope>NUCLEOTIDE SEQUENCE [LARGE SCALE GENOMIC DNA]</scope>
</reference>
<gene>
    <name evidence="1" type="ORF">LTRI10_LOCUS9566</name>
</gene>
<dbReference type="EMBL" id="OZ034814">
    <property type="protein sequence ID" value="CAL1362675.1"/>
    <property type="molecule type" value="Genomic_DNA"/>
</dbReference>
<dbReference type="AlphaFoldDB" id="A0AAV2D398"/>
<evidence type="ECO:0000313" key="1">
    <source>
        <dbReference type="EMBL" id="CAL1362675.1"/>
    </source>
</evidence>
<evidence type="ECO:0000313" key="2">
    <source>
        <dbReference type="Proteomes" id="UP001497516"/>
    </source>
</evidence>
<protein>
    <submittedName>
        <fullName evidence="1">Uncharacterized protein</fullName>
    </submittedName>
</protein>
<dbReference type="Proteomes" id="UP001497516">
    <property type="component" value="Chromosome 10"/>
</dbReference>
<keyword evidence="2" id="KW-1185">Reference proteome</keyword>
<sequence length="86" mass="10138">MWEWGRSLWNFGGTKLLERSLNRDNMHGHKRTTYERISLNEKIRCATLSEIGFKTTSHPYEIGSVTITLRFKSSRYLSLCPILWNC</sequence>
<accession>A0AAV2D398</accession>
<proteinExistence type="predicted"/>